<accession>A0A0M9GD68</accession>
<dbReference type="EMBL" id="JSYZ01000023">
    <property type="protein sequence ID" value="KPA88177.1"/>
    <property type="molecule type" value="Genomic_DNA"/>
</dbReference>
<name>A0A0M9GD68_9PSED</name>
<protein>
    <submittedName>
        <fullName evidence="1">Putative small protein (DUF2158)</fullName>
    </submittedName>
</protein>
<gene>
    <name evidence="1" type="ORF">PF66_05409</name>
</gene>
<organism evidence="1 2">
    <name type="scientific">Pseudomonas asplenii</name>
    <dbReference type="NCBI Taxonomy" id="53407"/>
    <lineage>
        <taxon>Bacteria</taxon>
        <taxon>Pseudomonadati</taxon>
        <taxon>Pseudomonadota</taxon>
        <taxon>Gammaproteobacteria</taxon>
        <taxon>Pseudomonadales</taxon>
        <taxon>Pseudomonadaceae</taxon>
        <taxon>Pseudomonas</taxon>
    </lineage>
</organism>
<dbReference type="PATRIC" id="fig|50340.43.peg.3120"/>
<dbReference type="OrthoDB" id="6982093at2"/>
<dbReference type="RefSeq" id="WP_054058110.1">
    <property type="nucleotide sequence ID" value="NZ_JAQMZR010000012.1"/>
</dbReference>
<proteinExistence type="predicted"/>
<evidence type="ECO:0000313" key="1">
    <source>
        <dbReference type="EMBL" id="KPA88177.1"/>
    </source>
</evidence>
<sequence length="75" mass="8379">MSKFEPGQHVRLRSGGIRMVVKQPAQAGQLPDSTLVHCEYQAKHRTVQGFFAEANLVHVGTAPQRRSDPQERPES</sequence>
<comment type="caution">
    <text evidence="1">The sequence shown here is derived from an EMBL/GenBank/DDBJ whole genome shotgun (WGS) entry which is preliminary data.</text>
</comment>
<dbReference type="AlphaFoldDB" id="A0A0M9GD68"/>
<dbReference type="Proteomes" id="UP000037931">
    <property type="component" value="Unassembled WGS sequence"/>
</dbReference>
<reference evidence="1 2" key="1">
    <citation type="journal article" date="2015" name="PLoS ONE">
        <title>Rice-Infecting Pseudomonas Genomes Are Highly Accessorized and Harbor Multiple Putative Virulence Mechanisms to Cause Sheath Brown Rot.</title>
        <authorList>
            <person name="Quibod I.L."/>
            <person name="Grande G."/>
            <person name="Oreiro E.G."/>
            <person name="Borja F.N."/>
            <person name="Dossa G.S."/>
            <person name="Mauleon R."/>
            <person name="Cruz C.V."/>
            <person name="Oliva R."/>
        </authorList>
    </citation>
    <scope>NUCLEOTIDE SEQUENCE [LARGE SCALE GENOMIC DNA]</scope>
    <source>
        <strain evidence="1 2">IRRI 6609</strain>
    </source>
</reference>
<keyword evidence="2" id="KW-1185">Reference proteome</keyword>
<evidence type="ECO:0000313" key="2">
    <source>
        <dbReference type="Proteomes" id="UP000037931"/>
    </source>
</evidence>